<dbReference type="InterPro" id="IPR013766">
    <property type="entry name" value="Thioredoxin_domain"/>
</dbReference>
<keyword evidence="8" id="KW-1185">Reference proteome</keyword>
<reference evidence="7 8" key="1">
    <citation type="submission" date="2018-04" db="EMBL/GenBank/DDBJ databases">
        <title>Marixanthomonas spongiae HN-E44 sp. nov., isolated from a marine sponge.</title>
        <authorList>
            <person name="Luo L."/>
            <person name="Zhuang L."/>
        </authorList>
    </citation>
    <scope>NUCLEOTIDE SEQUENCE [LARGE SCALE GENOMIC DNA]</scope>
    <source>
        <strain evidence="7 8">HN-E44</strain>
    </source>
</reference>
<keyword evidence="3" id="KW-0479">Metal-binding</keyword>
<dbReference type="EMBL" id="QEHR01000001">
    <property type="protein sequence ID" value="PVW17258.1"/>
    <property type="molecule type" value="Genomic_DNA"/>
</dbReference>
<dbReference type="AlphaFoldDB" id="A0A2U0I834"/>
<organism evidence="7 8">
    <name type="scientific">Marixanthomonas spongiae</name>
    <dbReference type="NCBI Taxonomy" id="2174845"/>
    <lineage>
        <taxon>Bacteria</taxon>
        <taxon>Pseudomonadati</taxon>
        <taxon>Bacteroidota</taxon>
        <taxon>Flavobacteriia</taxon>
        <taxon>Flavobacteriales</taxon>
        <taxon>Flavobacteriaceae</taxon>
        <taxon>Marixanthomonas</taxon>
    </lineage>
</organism>
<feature type="binding site" evidence="3">
    <location>
        <position position="95"/>
    </location>
    <ligand>
        <name>Cu cation</name>
        <dbReference type="ChEBI" id="CHEBI:23378"/>
    </ligand>
</feature>
<dbReference type="Gene3D" id="3.40.30.10">
    <property type="entry name" value="Glutaredoxin"/>
    <property type="match status" value="1"/>
</dbReference>
<comment type="caution">
    <text evidence="7">The sequence shown here is derived from an EMBL/GenBank/DDBJ whole genome shotgun (WGS) entry which is preliminary data.</text>
</comment>
<evidence type="ECO:0000313" key="7">
    <source>
        <dbReference type="EMBL" id="PVW17258.1"/>
    </source>
</evidence>
<evidence type="ECO:0000256" key="2">
    <source>
        <dbReference type="ARBA" id="ARBA00023008"/>
    </source>
</evidence>
<evidence type="ECO:0000256" key="1">
    <source>
        <dbReference type="ARBA" id="ARBA00010996"/>
    </source>
</evidence>
<evidence type="ECO:0000259" key="6">
    <source>
        <dbReference type="PROSITE" id="PS51352"/>
    </source>
</evidence>
<dbReference type="Proteomes" id="UP000245962">
    <property type="component" value="Unassembled WGS sequence"/>
</dbReference>
<dbReference type="InterPro" id="IPR003782">
    <property type="entry name" value="SCO1/SenC"/>
</dbReference>
<keyword evidence="5" id="KW-1133">Transmembrane helix</keyword>
<evidence type="ECO:0000256" key="5">
    <source>
        <dbReference type="SAM" id="Phobius"/>
    </source>
</evidence>
<accession>A0A2U0I834</accession>
<dbReference type="RefSeq" id="WP_116693006.1">
    <property type="nucleotide sequence ID" value="NZ_QEHR01000001.1"/>
</dbReference>
<dbReference type="GO" id="GO:0046872">
    <property type="term" value="F:metal ion binding"/>
    <property type="evidence" value="ECO:0007669"/>
    <property type="project" value="UniProtKB-KW"/>
</dbReference>
<feature type="disulfide bond" description="Redox-active" evidence="4">
    <location>
        <begin position="95"/>
        <end position="99"/>
    </location>
</feature>
<keyword evidence="4" id="KW-1015">Disulfide bond</keyword>
<dbReference type="PROSITE" id="PS51352">
    <property type="entry name" value="THIOREDOXIN_2"/>
    <property type="match status" value="1"/>
</dbReference>
<evidence type="ECO:0000256" key="4">
    <source>
        <dbReference type="PIRSR" id="PIRSR603782-2"/>
    </source>
</evidence>
<name>A0A2U0I834_9FLAO</name>
<dbReference type="SUPFAM" id="SSF52833">
    <property type="entry name" value="Thioredoxin-like"/>
    <property type="match status" value="1"/>
</dbReference>
<feature type="binding site" evidence="3">
    <location>
        <position position="99"/>
    </location>
    <ligand>
        <name>Cu cation</name>
        <dbReference type="ChEBI" id="CHEBI:23378"/>
    </ligand>
</feature>
<dbReference type="PANTHER" id="PTHR12151:SF25">
    <property type="entry name" value="LINALOOL DEHYDRATASE_ISOMERASE DOMAIN-CONTAINING PROTEIN"/>
    <property type="match status" value="1"/>
</dbReference>
<feature type="domain" description="Thioredoxin" evidence="6">
    <location>
        <begin position="57"/>
        <end position="224"/>
    </location>
</feature>
<dbReference type="InterPro" id="IPR036249">
    <property type="entry name" value="Thioredoxin-like_sf"/>
</dbReference>
<feature type="transmembrane region" description="Helical" evidence="5">
    <location>
        <begin position="6"/>
        <end position="25"/>
    </location>
</feature>
<protein>
    <submittedName>
        <fullName evidence="7">SCO family protein</fullName>
    </submittedName>
</protein>
<comment type="similarity">
    <text evidence="1">Belongs to the SCO1/2 family.</text>
</comment>
<dbReference type="PANTHER" id="PTHR12151">
    <property type="entry name" value="ELECTRON TRANSPORT PROTIN SCO1/SENC FAMILY MEMBER"/>
    <property type="match status" value="1"/>
</dbReference>
<dbReference type="Pfam" id="PF02630">
    <property type="entry name" value="SCO1-SenC"/>
    <property type="match status" value="1"/>
</dbReference>
<evidence type="ECO:0000313" key="8">
    <source>
        <dbReference type="Proteomes" id="UP000245962"/>
    </source>
</evidence>
<keyword evidence="5" id="KW-0812">Transmembrane</keyword>
<keyword evidence="5" id="KW-0472">Membrane</keyword>
<dbReference type="OrthoDB" id="9811998at2"/>
<sequence length="230" mass="26087">MKKYSYIGITAIILIFGIWAVPKIIDRLSHGEVVKNDRLSTKRPISGTTETAEGSKMVTINKIPEFTFVNQEGDTISNDYYRGKVYVVEFFFSTCPSICPIMNANMVKVEEAFKNEEDFGIASFSIDPEHDTPKVLKEYAEKYGVDHPHWNFLTGDKKDILKLSNEGFKLYAAENPEAEGGFEHSGMFALVDKNGNVRSRIDENGNPLIYYDGLDEKNIHMLIEDIKKLL</sequence>
<keyword evidence="2 3" id="KW-0186">Copper</keyword>
<dbReference type="CDD" id="cd02968">
    <property type="entry name" value="SCO"/>
    <property type="match status" value="1"/>
</dbReference>
<proteinExistence type="inferred from homology"/>
<feature type="binding site" evidence="3">
    <location>
        <position position="184"/>
    </location>
    <ligand>
        <name>Cu cation</name>
        <dbReference type="ChEBI" id="CHEBI:23378"/>
    </ligand>
</feature>
<gene>
    <name evidence="7" type="ORF">DDV96_01745</name>
</gene>
<evidence type="ECO:0000256" key="3">
    <source>
        <dbReference type="PIRSR" id="PIRSR603782-1"/>
    </source>
</evidence>